<proteinExistence type="predicted"/>
<gene>
    <name evidence="1" type="ORF">D0907_17260</name>
</gene>
<name>A0AAD0WE48_9GAMM</name>
<protein>
    <recommendedName>
        <fullName evidence="3">DUF2268 domain-containing protein</fullName>
    </recommendedName>
</protein>
<organism evidence="1 2">
    <name type="scientific">Pseudoalteromonas lipolytica</name>
    <dbReference type="NCBI Taxonomy" id="570156"/>
    <lineage>
        <taxon>Bacteria</taxon>
        <taxon>Pseudomonadati</taxon>
        <taxon>Pseudomonadota</taxon>
        <taxon>Gammaproteobacteria</taxon>
        <taxon>Alteromonadales</taxon>
        <taxon>Pseudoalteromonadaceae</taxon>
        <taxon>Pseudoalteromonas</taxon>
    </lineage>
</organism>
<dbReference type="AlphaFoldDB" id="A0AAD0WE48"/>
<dbReference type="KEGG" id="pdj:D0907_17260"/>
<evidence type="ECO:0000313" key="1">
    <source>
        <dbReference type="EMBL" id="AXV67073.1"/>
    </source>
</evidence>
<dbReference type="InterPro" id="IPR043754">
    <property type="entry name" value="DUF5700"/>
</dbReference>
<sequence>MYLIMRNFYKIHLLTTLLFGVLSFKTLGQDQSATYEIINLADDFYSVYQSSKTLSPEKRAEQFSQYFTSQFEPFYSNKSFVKSIESFSEIEDVYLLKNRELSKNLNGSMDSFIATFEDFKSETPIYILHSLGGFNGATRDLNGKSYLMFGVDLMAKYHNWKNDTPFFHHELFHVYHENFFQCNDELWCSLWTEGLATYVSHQLNSSASNDELMLNIPENMIKNVRSRLRYSLTDLKGKFYSKNPETYSSFFSFRKDETNLPYRRGYYLGYILAKEIGKDYSLEELAKMEKKTVELLLLKALDSLIELQG</sequence>
<reference evidence="1 2" key="1">
    <citation type="submission" date="2018-08" db="EMBL/GenBank/DDBJ databases">
        <title>Draft genome sequence of Pseudoalteromonas donghaensis HJ51.</title>
        <authorList>
            <person name="Oh J."/>
            <person name="Roh D."/>
        </authorList>
    </citation>
    <scope>NUCLEOTIDE SEQUENCE [LARGE SCALE GENOMIC DNA]</scope>
    <source>
        <strain evidence="1 2">HJ51</strain>
        <plasmid evidence="1 2">unnamed1</plasmid>
    </source>
</reference>
<keyword evidence="1" id="KW-0614">Plasmid</keyword>
<evidence type="ECO:0008006" key="3">
    <source>
        <dbReference type="Google" id="ProtNLM"/>
    </source>
</evidence>
<geneLocation type="plasmid" evidence="1 2">
    <name>unnamed1</name>
</geneLocation>
<dbReference type="Pfam" id="PF18958">
    <property type="entry name" value="DUF5700"/>
    <property type="match status" value="1"/>
</dbReference>
<accession>A0AAD0WE48</accession>
<dbReference type="EMBL" id="CP032091">
    <property type="protein sequence ID" value="AXV67073.1"/>
    <property type="molecule type" value="Genomic_DNA"/>
</dbReference>
<dbReference type="Proteomes" id="UP000264605">
    <property type="component" value="Plasmid unnamed1"/>
</dbReference>
<evidence type="ECO:0000313" key="2">
    <source>
        <dbReference type="Proteomes" id="UP000264605"/>
    </source>
</evidence>